<keyword evidence="3" id="KW-1185">Reference proteome</keyword>
<accession>A0A1I1IPD1</accession>
<dbReference type="OrthoDB" id="773226at2"/>
<feature type="transmembrane region" description="Helical" evidence="1">
    <location>
        <begin position="5"/>
        <end position="25"/>
    </location>
</feature>
<dbReference type="Pfam" id="PF19885">
    <property type="entry name" value="DUF6358"/>
    <property type="match status" value="1"/>
</dbReference>
<dbReference type="AlphaFoldDB" id="A0A1I1IPD1"/>
<organism evidence="2 3">
    <name type="scientific">Parapedobacter composti</name>
    <dbReference type="NCBI Taxonomy" id="623281"/>
    <lineage>
        <taxon>Bacteria</taxon>
        <taxon>Pseudomonadati</taxon>
        <taxon>Bacteroidota</taxon>
        <taxon>Sphingobacteriia</taxon>
        <taxon>Sphingobacteriales</taxon>
        <taxon>Sphingobacteriaceae</taxon>
        <taxon>Parapedobacter</taxon>
    </lineage>
</organism>
<keyword evidence="1" id="KW-0812">Transmembrane</keyword>
<keyword evidence="1" id="KW-0472">Membrane</keyword>
<evidence type="ECO:0000313" key="3">
    <source>
        <dbReference type="Proteomes" id="UP000199577"/>
    </source>
</evidence>
<dbReference type="EMBL" id="FOLL01000009">
    <property type="protein sequence ID" value="SFC35080.1"/>
    <property type="molecule type" value="Genomic_DNA"/>
</dbReference>
<protein>
    <submittedName>
        <fullName evidence="2">Uncharacterized protein</fullName>
    </submittedName>
</protein>
<dbReference type="STRING" id="623281.SAMN05421747_10941"/>
<proteinExistence type="predicted"/>
<reference evidence="3" key="1">
    <citation type="submission" date="2016-10" db="EMBL/GenBank/DDBJ databases">
        <authorList>
            <person name="Varghese N."/>
            <person name="Submissions S."/>
        </authorList>
    </citation>
    <scope>NUCLEOTIDE SEQUENCE [LARGE SCALE GENOMIC DNA]</scope>
    <source>
        <strain evidence="3">DSM 22900</strain>
    </source>
</reference>
<dbReference type="RefSeq" id="WP_090973618.1">
    <property type="nucleotide sequence ID" value="NZ_FOLL01000009.1"/>
</dbReference>
<evidence type="ECO:0000256" key="1">
    <source>
        <dbReference type="SAM" id="Phobius"/>
    </source>
</evidence>
<sequence length="62" mass="7215">MKRHFLYNTLLNIGLILMTLSAVAAFQSRQYLALVVSMAIIGVLGYLKYRLLKQVRQMTRRK</sequence>
<evidence type="ECO:0000313" key="2">
    <source>
        <dbReference type="EMBL" id="SFC35080.1"/>
    </source>
</evidence>
<gene>
    <name evidence="2" type="ORF">SAMN05421747_10941</name>
</gene>
<dbReference type="Proteomes" id="UP000199577">
    <property type="component" value="Unassembled WGS sequence"/>
</dbReference>
<keyword evidence="1" id="KW-1133">Transmembrane helix</keyword>
<feature type="transmembrane region" description="Helical" evidence="1">
    <location>
        <begin position="31"/>
        <end position="52"/>
    </location>
</feature>
<name>A0A1I1IPD1_9SPHI</name>
<dbReference type="InterPro" id="IPR045938">
    <property type="entry name" value="DUF6358"/>
</dbReference>